<keyword evidence="3" id="KW-1185">Reference proteome</keyword>
<organism evidence="2">
    <name type="scientific">Rosellinia necatrix</name>
    <name type="common">White root-rot fungus</name>
    <dbReference type="NCBI Taxonomy" id="77044"/>
    <lineage>
        <taxon>Eukaryota</taxon>
        <taxon>Fungi</taxon>
        <taxon>Dikarya</taxon>
        <taxon>Ascomycota</taxon>
        <taxon>Pezizomycotina</taxon>
        <taxon>Sordariomycetes</taxon>
        <taxon>Xylariomycetidae</taxon>
        <taxon>Xylariales</taxon>
        <taxon>Xylariaceae</taxon>
        <taxon>Rosellinia</taxon>
    </lineage>
</organism>
<evidence type="ECO:0000256" key="1">
    <source>
        <dbReference type="SAM" id="MobiDB-lite"/>
    </source>
</evidence>
<proteinExistence type="predicted"/>
<gene>
    <name evidence="2" type="ORF">SAMD00023353_1301780</name>
</gene>
<accession>A0A1S8A6T3</accession>
<protein>
    <submittedName>
        <fullName evidence="2">Uncharacterized protein</fullName>
    </submittedName>
</protein>
<reference evidence="2" key="1">
    <citation type="submission" date="2016-03" db="EMBL/GenBank/DDBJ databases">
        <title>Draft genome sequence of Rosellinia necatrix.</title>
        <authorList>
            <person name="Kanematsu S."/>
        </authorList>
    </citation>
    <scope>NUCLEOTIDE SEQUENCE [LARGE SCALE GENOMIC DNA]</scope>
    <source>
        <strain evidence="2">W97</strain>
    </source>
</reference>
<name>A0A1S8A6T3_ROSNE</name>
<evidence type="ECO:0000313" key="3">
    <source>
        <dbReference type="Proteomes" id="UP000054516"/>
    </source>
</evidence>
<sequence length="53" mass="5725">MPVFPLTNMGQSRRGRRTLPASTYSCGTASDTANVKTTGRFSDLWCALAQSLT</sequence>
<dbReference type="Proteomes" id="UP000054516">
    <property type="component" value="Unassembled WGS sequence"/>
</dbReference>
<feature type="region of interest" description="Disordered" evidence="1">
    <location>
        <begin position="1"/>
        <end position="22"/>
    </location>
</feature>
<evidence type="ECO:0000313" key="2">
    <source>
        <dbReference type="EMBL" id="GAW25808.1"/>
    </source>
</evidence>
<dbReference type="EMBL" id="DF977458">
    <property type="protein sequence ID" value="GAW25808.1"/>
    <property type="molecule type" value="Genomic_DNA"/>
</dbReference>
<dbReference type="AlphaFoldDB" id="A0A1S8A6T3"/>